<feature type="compositionally biased region" description="Acidic residues" evidence="1">
    <location>
        <begin position="7"/>
        <end position="30"/>
    </location>
</feature>
<feature type="region of interest" description="Disordered" evidence="1">
    <location>
        <begin position="1"/>
        <end position="137"/>
    </location>
</feature>
<dbReference type="EMBL" id="QGNW01002203">
    <property type="protein sequence ID" value="RVW23206.1"/>
    <property type="molecule type" value="Genomic_DNA"/>
</dbReference>
<evidence type="ECO:0000313" key="3">
    <source>
        <dbReference type="EMBL" id="RVW68386.1"/>
    </source>
</evidence>
<evidence type="ECO:0000256" key="1">
    <source>
        <dbReference type="SAM" id="MobiDB-lite"/>
    </source>
</evidence>
<dbReference type="KEGG" id="vvi:104882447"/>
<evidence type="ECO:0000313" key="2">
    <source>
        <dbReference type="EMBL" id="RVW23206.1"/>
    </source>
</evidence>
<comment type="caution">
    <text evidence="3">The sequence shown here is derived from an EMBL/GenBank/DDBJ whole genome shotgun (WGS) entry which is preliminary data.</text>
</comment>
<dbReference type="Proteomes" id="UP000288805">
    <property type="component" value="Unassembled WGS sequence"/>
</dbReference>
<dbReference type="EMBL" id="QGNW01000536">
    <property type="protein sequence ID" value="RVW68386.1"/>
    <property type="molecule type" value="Genomic_DNA"/>
</dbReference>
<name>A0A438G859_VITVI</name>
<protein>
    <submittedName>
        <fullName evidence="3">Uncharacterized protein</fullName>
    </submittedName>
</protein>
<dbReference type="AlphaFoldDB" id="A0A438G859"/>
<proteinExistence type="predicted"/>
<reference evidence="3 4" key="1">
    <citation type="journal article" date="2018" name="PLoS Genet.">
        <title>Population sequencing reveals clonal diversity and ancestral inbreeding in the grapevine cultivar Chardonnay.</title>
        <authorList>
            <person name="Roach M.J."/>
            <person name="Johnson D.L."/>
            <person name="Bohlmann J."/>
            <person name="van Vuuren H.J."/>
            <person name="Jones S.J."/>
            <person name="Pretorius I.S."/>
            <person name="Schmidt S.A."/>
            <person name="Borneman A.R."/>
        </authorList>
    </citation>
    <scope>NUCLEOTIDE SEQUENCE [LARGE SCALE GENOMIC DNA]</scope>
    <source>
        <strain evidence="4">cv. Chardonnay</strain>
        <strain evidence="3">I10V1</strain>
        <tissue evidence="3">Leaf</tissue>
    </source>
</reference>
<feature type="compositionally biased region" description="Basic and acidic residues" evidence="1">
    <location>
        <begin position="37"/>
        <end position="53"/>
    </location>
</feature>
<evidence type="ECO:0000313" key="4">
    <source>
        <dbReference type="Proteomes" id="UP000288805"/>
    </source>
</evidence>
<feature type="compositionally biased region" description="Basic and acidic residues" evidence="1">
    <location>
        <begin position="99"/>
        <end position="137"/>
    </location>
</feature>
<accession>A0A438G859</accession>
<organism evidence="3 4">
    <name type="scientific">Vitis vinifera</name>
    <name type="common">Grape</name>
    <dbReference type="NCBI Taxonomy" id="29760"/>
    <lineage>
        <taxon>Eukaryota</taxon>
        <taxon>Viridiplantae</taxon>
        <taxon>Streptophyta</taxon>
        <taxon>Embryophyta</taxon>
        <taxon>Tracheophyta</taxon>
        <taxon>Spermatophyta</taxon>
        <taxon>Magnoliopsida</taxon>
        <taxon>eudicotyledons</taxon>
        <taxon>Gunneridae</taxon>
        <taxon>Pentapetalae</taxon>
        <taxon>rosids</taxon>
        <taxon>Vitales</taxon>
        <taxon>Vitaceae</taxon>
        <taxon>Viteae</taxon>
        <taxon>Vitis</taxon>
    </lineage>
</organism>
<feature type="compositionally biased region" description="Acidic residues" evidence="1">
    <location>
        <begin position="54"/>
        <end position="80"/>
    </location>
</feature>
<dbReference type="Gramene" id="Vitis17g01532.t01">
    <property type="protein sequence ID" value="Vitis17g01532.t01.CDS"/>
    <property type="gene ID" value="Vitis17g01532"/>
</dbReference>
<gene>
    <name evidence="3" type="ORF">CK203_061708</name>
    <name evidence="2" type="ORF">CK203_099570</name>
</gene>
<sequence length="209" mass="23898">MAPDSPTPEEDLQVPDSEEEEDVQIPDSEEYSPVPDSLKEVVEASEEARKVSSEEEEASAEESSEEEEASAEESSEEEEDPTVKPTPTIPGKRPAKSNLEGKEAKRVKEEAQPNRNDNGERNNVESLVKKEGMESEREKIERELKIEQLELIMRFAQLKKDIANLRQKASRFSIPCSDDEGSSSRIGDEWSLSRMRCEWRSLWCNWRRL</sequence>